<dbReference type="HOGENOM" id="CLU_2424980_0_0_5"/>
<keyword evidence="2" id="KW-1185">Reference proteome</keyword>
<reference evidence="1 2" key="1">
    <citation type="journal article" date="2011" name="Stand. Genomic Sci.">
        <title>Complete genome sequence of Rhodospirillum rubrum type strain (S1).</title>
        <authorList>
            <person name="Munk A.C."/>
            <person name="Copeland A."/>
            <person name="Lucas S."/>
            <person name="Lapidus A."/>
            <person name="Del Rio T.G."/>
            <person name="Barry K."/>
            <person name="Detter J.C."/>
            <person name="Hammon N."/>
            <person name="Israni S."/>
            <person name="Pitluck S."/>
            <person name="Brettin T."/>
            <person name="Bruce D."/>
            <person name="Han C."/>
            <person name="Tapia R."/>
            <person name="Gilna P."/>
            <person name="Schmutz J."/>
            <person name="Larimer F."/>
            <person name="Land M."/>
            <person name="Kyrpides N.C."/>
            <person name="Mavromatis K."/>
            <person name="Richardson P."/>
            <person name="Rohde M."/>
            <person name="Goker M."/>
            <person name="Klenk H.P."/>
            <person name="Zhang Y."/>
            <person name="Roberts G.P."/>
            <person name="Reslewic S."/>
            <person name="Schwartz D.C."/>
        </authorList>
    </citation>
    <scope>NUCLEOTIDE SEQUENCE [LARGE SCALE GENOMIC DNA]</scope>
    <source>
        <strain evidence="2">ATCC 11170 / ATH 1.1.1 / DSM 467 / LMG 4362 / NCIMB 8255 / S1</strain>
    </source>
</reference>
<protein>
    <submittedName>
        <fullName evidence="1">Uncharacterized protein</fullName>
    </submittedName>
</protein>
<sequence>MISISSPSHSSVTDFFCVAGCGARVWQVRALKPTVEAAKGRIDLAAEWDNHLVSWAPVVHGPLCVVRDGNAPDPWGGDLIGVRGRRSCFFR</sequence>
<name>Q2RYB2_RHORT</name>
<dbReference type="Proteomes" id="UP000001929">
    <property type="component" value="Chromosome"/>
</dbReference>
<dbReference type="EnsemblBacteria" id="ABC20883">
    <property type="protein sequence ID" value="ABC20883"/>
    <property type="gene ID" value="Rru_A0078"/>
</dbReference>
<organism evidence="1 2">
    <name type="scientific">Rhodospirillum rubrum (strain ATCC 11170 / ATH 1.1.1 / DSM 467 / LMG 4362 / NCIMB 8255 / S1)</name>
    <dbReference type="NCBI Taxonomy" id="269796"/>
    <lineage>
        <taxon>Bacteria</taxon>
        <taxon>Pseudomonadati</taxon>
        <taxon>Pseudomonadota</taxon>
        <taxon>Alphaproteobacteria</taxon>
        <taxon>Rhodospirillales</taxon>
        <taxon>Rhodospirillaceae</taxon>
        <taxon>Rhodospirillum</taxon>
    </lineage>
</organism>
<evidence type="ECO:0000313" key="1">
    <source>
        <dbReference type="EMBL" id="ABC20883.1"/>
    </source>
</evidence>
<accession>Q2RYB2</accession>
<evidence type="ECO:0000313" key="2">
    <source>
        <dbReference type="Proteomes" id="UP000001929"/>
    </source>
</evidence>
<dbReference type="STRING" id="269796.Rru_A0078"/>
<dbReference type="AlphaFoldDB" id="Q2RYB2"/>
<dbReference type="EMBL" id="CP000230">
    <property type="protein sequence ID" value="ABC20883.1"/>
    <property type="molecule type" value="Genomic_DNA"/>
</dbReference>
<dbReference type="KEGG" id="rru:Rru_A0078"/>
<proteinExistence type="predicted"/>
<gene>
    <name evidence="1" type="ordered locus">Rru_A0078</name>
</gene>